<dbReference type="GeneID" id="112054542"/>
<gene>
    <name evidence="3" type="primary">LOC112054542</name>
</gene>
<proteinExistence type="predicted"/>
<dbReference type="AlphaFoldDB" id="A0A6J1P1Q7"/>
<accession>A0A6J1P1Q7</accession>
<feature type="transmembrane region" description="Helical" evidence="1">
    <location>
        <begin position="111"/>
        <end position="133"/>
    </location>
</feature>
<feature type="transmembrane region" description="Helical" evidence="1">
    <location>
        <begin position="142"/>
        <end position="160"/>
    </location>
</feature>
<evidence type="ECO:0000313" key="3">
    <source>
        <dbReference type="RefSeq" id="XP_023950136.1"/>
    </source>
</evidence>
<sequence>MEILERIYHNITRQFNTLPATVNKTVDTVNKSLNQVRIPPFTKENVLYYYLPIQGLVSYTTLSVGVMNPHLMVRLFPRRDITDVLFLSAGGGAGLWLWARPHLAAAAPARRFSWAFLGGCLWPLGSIFLWAILRSSIGQRPVLGTILGVTTGAMLTNIALDYFSYVELMFCGEVRLPDDTYSPNSDDEKYDIDL</sequence>
<dbReference type="KEGG" id="bany:112054542"/>
<name>A0A6J1P1Q7_BICAN</name>
<evidence type="ECO:0000313" key="2">
    <source>
        <dbReference type="Proteomes" id="UP001652582"/>
    </source>
</evidence>
<dbReference type="PANTHER" id="PTHR38640">
    <property type="entry name" value="GEO09659P1"/>
    <property type="match status" value="1"/>
</dbReference>
<dbReference type="Proteomes" id="UP001652582">
    <property type="component" value="Chromosome 7"/>
</dbReference>
<dbReference type="OrthoDB" id="5915502at2759"/>
<organism evidence="2 3">
    <name type="scientific">Bicyclus anynana</name>
    <name type="common">Squinting bush brown butterfly</name>
    <dbReference type="NCBI Taxonomy" id="110368"/>
    <lineage>
        <taxon>Eukaryota</taxon>
        <taxon>Metazoa</taxon>
        <taxon>Ecdysozoa</taxon>
        <taxon>Arthropoda</taxon>
        <taxon>Hexapoda</taxon>
        <taxon>Insecta</taxon>
        <taxon>Pterygota</taxon>
        <taxon>Neoptera</taxon>
        <taxon>Endopterygota</taxon>
        <taxon>Lepidoptera</taxon>
        <taxon>Glossata</taxon>
        <taxon>Ditrysia</taxon>
        <taxon>Papilionoidea</taxon>
        <taxon>Nymphalidae</taxon>
        <taxon>Satyrinae</taxon>
        <taxon>Satyrini</taxon>
        <taxon>Mycalesina</taxon>
        <taxon>Bicyclus</taxon>
    </lineage>
</organism>
<keyword evidence="1" id="KW-1133">Transmembrane helix</keyword>
<feature type="transmembrane region" description="Helical" evidence="1">
    <location>
        <begin position="81"/>
        <end position="99"/>
    </location>
</feature>
<dbReference type="PANTHER" id="PTHR38640:SF1">
    <property type="entry name" value="GEO09659P1"/>
    <property type="match status" value="1"/>
</dbReference>
<keyword evidence="1" id="KW-0472">Membrane</keyword>
<feature type="transmembrane region" description="Helical" evidence="1">
    <location>
        <begin position="47"/>
        <end position="69"/>
    </location>
</feature>
<dbReference type="RefSeq" id="XP_023950136.1">
    <property type="nucleotide sequence ID" value="XM_024094368.1"/>
</dbReference>
<evidence type="ECO:0000256" key="1">
    <source>
        <dbReference type="SAM" id="Phobius"/>
    </source>
</evidence>
<protein>
    <submittedName>
        <fullName evidence="3">Uncharacterized protein LOC112054542</fullName>
    </submittedName>
</protein>
<keyword evidence="1" id="KW-0812">Transmembrane</keyword>
<keyword evidence="2" id="KW-1185">Reference proteome</keyword>
<reference evidence="3" key="1">
    <citation type="submission" date="2025-08" db="UniProtKB">
        <authorList>
            <consortium name="RefSeq"/>
        </authorList>
    </citation>
    <scope>IDENTIFICATION</scope>
</reference>